<evidence type="ECO:0000256" key="7">
    <source>
        <dbReference type="ARBA" id="ARBA00023242"/>
    </source>
</evidence>
<evidence type="ECO:0000256" key="6">
    <source>
        <dbReference type="ARBA" id="ARBA00023204"/>
    </source>
</evidence>
<evidence type="ECO:0000256" key="4">
    <source>
        <dbReference type="ARBA" id="ARBA00023015"/>
    </source>
</evidence>
<name>A0AAE0EMZ8_9CHLO</name>
<dbReference type="Gene3D" id="3.30.70.2610">
    <property type="match status" value="1"/>
</dbReference>
<evidence type="ECO:0000313" key="11">
    <source>
        <dbReference type="Proteomes" id="UP001190700"/>
    </source>
</evidence>
<keyword evidence="3 8" id="KW-0227">DNA damage</keyword>
<accession>A0AAE0EMZ8</accession>
<comment type="function">
    <text evidence="8">Component of the general transcription and DNA repair factor IIH (TFIIH) core complex which is involved in general and transcription-coupled nucleotide excision repair (NER) of damaged DNA.</text>
</comment>
<keyword evidence="5 8" id="KW-0804">Transcription</keyword>
<sequence>MQNPYFSFINYLETLPPIKIDKLYESHWTCQAVFRSLPPVAKQYVLRLLYVDHGFPESTFKSWIAKKSISKHDAALASLARLRILVSSDRQTSPESTYKLHPSFQQQLRHGIAGSAPPPIAELPPAAQSSAPTAESLDKYAMNHWERLLLFLVGSSRPPTTIGISTLKSKLNVKILYQSAGLMAAEGDSSAITDQGFQFLLLDMQAQLWTLLREYITAAERDGGVEVAAVISFLLQMAFQQPRQPYSCRDLTPGHQRVVADLAQLGILYLYQNGSRVWYYPTMLAGSLSGSLAGTPVSEEGQGYLLVETNYRVYAYTNSPLQIEILNLFARPDYQLPNLYVATITMKRVRAALSSGISADQIIAFLQQQAHPHVAHRTPVVPETVADQIRLWETDMLRVKNTPAYLYESFPSPNAFATCVAFAEANGALLFQDPVKQYLAGWVARHHWSRSRASVKCGLLAQGWVARHHWSRSRASVKCGLLAQGWVARHHWSRSRASVKCGLLAMLASALCFGIKPHWQMVCILSHMEHTYITTLCAG</sequence>
<dbReference type="GO" id="GO:0001671">
    <property type="term" value="F:ATPase activator activity"/>
    <property type="evidence" value="ECO:0007669"/>
    <property type="project" value="InterPro"/>
</dbReference>
<organism evidence="10 11">
    <name type="scientific">Cymbomonas tetramitiformis</name>
    <dbReference type="NCBI Taxonomy" id="36881"/>
    <lineage>
        <taxon>Eukaryota</taxon>
        <taxon>Viridiplantae</taxon>
        <taxon>Chlorophyta</taxon>
        <taxon>Pyramimonadophyceae</taxon>
        <taxon>Pyramimonadales</taxon>
        <taxon>Pyramimonadaceae</taxon>
        <taxon>Cymbomonas</taxon>
    </lineage>
</organism>
<dbReference type="Pfam" id="PF03849">
    <property type="entry name" value="Tfb2"/>
    <property type="match status" value="1"/>
</dbReference>
<evidence type="ECO:0000256" key="2">
    <source>
        <dbReference type="ARBA" id="ARBA00007132"/>
    </source>
</evidence>
<dbReference type="PANTHER" id="PTHR13152:SF0">
    <property type="entry name" value="GENERAL TRANSCRIPTION FACTOR IIH SUBUNIT 4"/>
    <property type="match status" value="1"/>
</dbReference>
<keyword evidence="4 8" id="KW-0805">Transcription regulation</keyword>
<evidence type="ECO:0000256" key="3">
    <source>
        <dbReference type="ARBA" id="ARBA00022763"/>
    </source>
</evidence>
<evidence type="ECO:0000256" key="8">
    <source>
        <dbReference type="RuleBase" id="RU364024"/>
    </source>
</evidence>
<reference evidence="10 11" key="1">
    <citation type="journal article" date="2015" name="Genome Biol. Evol.">
        <title>Comparative Genomics of a Bacterivorous Green Alga Reveals Evolutionary Causalities and Consequences of Phago-Mixotrophic Mode of Nutrition.</title>
        <authorList>
            <person name="Burns J.A."/>
            <person name="Paasch A."/>
            <person name="Narechania A."/>
            <person name="Kim E."/>
        </authorList>
    </citation>
    <scope>NUCLEOTIDE SEQUENCE [LARGE SCALE GENOMIC DNA]</scope>
    <source>
        <strain evidence="10 11">PLY_AMNH</strain>
    </source>
</reference>
<dbReference type="EMBL" id="LGRX02035607">
    <property type="protein sequence ID" value="KAK3233904.1"/>
    <property type="molecule type" value="Genomic_DNA"/>
</dbReference>
<dbReference type="InterPro" id="IPR004598">
    <property type="entry name" value="TFIIH_p52/Tfb2"/>
</dbReference>
<dbReference type="GO" id="GO:0003690">
    <property type="term" value="F:double-stranded DNA binding"/>
    <property type="evidence" value="ECO:0007669"/>
    <property type="project" value="TreeGrafter"/>
</dbReference>
<comment type="similarity">
    <text evidence="2 8">Belongs to the TFB2 family.</text>
</comment>
<proteinExistence type="inferred from homology"/>
<dbReference type="Proteomes" id="UP001190700">
    <property type="component" value="Unassembled WGS sequence"/>
</dbReference>
<evidence type="ECO:0000256" key="5">
    <source>
        <dbReference type="ARBA" id="ARBA00023163"/>
    </source>
</evidence>
<evidence type="ECO:0000259" key="9">
    <source>
        <dbReference type="Pfam" id="PF18307"/>
    </source>
</evidence>
<keyword evidence="6 8" id="KW-0234">DNA repair</keyword>
<comment type="subcellular location">
    <subcellularLocation>
        <location evidence="1 8">Nucleus</location>
    </subcellularLocation>
</comment>
<gene>
    <name evidence="10" type="ORF">CYMTET_55819</name>
</gene>
<keyword evidence="11" id="KW-1185">Reference proteome</keyword>
<dbReference type="Pfam" id="PF18307">
    <property type="entry name" value="Tfb2_C"/>
    <property type="match status" value="1"/>
</dbReference>
<protein>
    <recommendedName>
        <fullName evidence="8">RNA polymerase II transcription factor B subunit 2</fullName>
    </recommendedName>
</protein>
<dbReference type="PANTHER" id="PTHR13152">
    <property type="entry name" value="TFIIH, POLYPEPTIDE 4"/>
    <property type="match status" value="1"/>
</dbReference>
<dbReference type="InterPro" id="IPR040662">
    <property type="entry name" value="Tfb2_C"/>
</dbReference>
<keyword evidence="7 8" id="KW-0539">Nucleus</keyword>
<feature type="domain" description="Transcription factor Tfb2 C-terminal" evidence="9">
    <location>
        <begin position="387"/>
        <end position="440"/>
    </location>
</feature>
<comment type="caution">
    <text evidence="10">The sequence shown here is derived from an EMBL/GenBank/DDBJ whole genome shotgun (WGS) entry which is preliminary data.</text>
</comment>
<dbReference type="GO" id="GO:0000439">
    <property type="term" value="C:transcription factor TFIIH core complex"/>
    <property type="evidence" value="ECO:0007669"/>
    <property type="project" value="InterPro"/>
</dbReference>
<dbReference type="AlphaFoldDB" id="A0AAE0EMZ8"/>
<evidence type="ECO:0000313" key="10">
    <source>
        <dbReference type="EMBL" id="KAK3233904.1"/>
    </source>
</evidence>
<evidence type="ECO:0000256" key="1">
    <source>
        <dbReference type="ARBA" id="ARBA00004123"/>
    </source>
</evidence>
<dbReference type="GO" id="GO:0006289">
    <property type="term" value="P:nucleotide-excision repair"/>
    <property type="evidence" value="ECO:0007669"/>
    <property type="project" value="InterPro"/>
</dbReference>
<dbReference type="GO" id="GO:0005675">
    <property type="term" value="C:transcription factor TFIIH holo complex"/>
    <property type="evidence" value="ECO:0007669"/>
    <property type="project" value="TreeGrafter"/>
</dbReference>